<dbReference type="EMBL" id="MIJY01000045">
    <property type="protein sequence ID" value="OEG09192.1"/>
    <property type="molecule type" value="Genomic_DNA"/>
</dbReference>
<keyword evidence="2" id="KW-1185">Reference proteome</keyword>
<comment type="caution">
    <text evidence="1">The sequence shown here is derived from an EMBL/GenBank/DDBJ whole genome shotgun (WGS) entry which is preliminary data.</text>
</comment>
<sequence length="161" mass="18407">MLMVVFLLMLTGCSNNSVSTSKKEVMKTDNGNFEIEVAKGFKAGTDDADLSFYAESKDSYLAVQSEDKADFESWETYYEQRKSNIIESYNDPDMKESSLKDSKGSRFQFPYSEDGVNLELICEIVESDNYYVTKIGTVPKSKKQKEEQRVIQMMESIKEVD</sequence>
<accession>A0A1E5G923</accession>
<reference evidence="2" key="1">
    <citation type="submission" date="2016-09" db="EMBL/GenBank/DDBJ databases">
        <authorList>
            <person name="Gulvik C.A."/>
        </authorList>
    </citation>
    <scope>NUCLEOTIDE SEQUENCE [LARGE SCALE GENOMIC DNA]</scope>
    <source>
        <strain evidence="2">LMG 8895</strain>
    </source>
</reference>
<evidence type="ECO:0000313" key="2">
    <source>
        <dbReference type="Proteomes" id="UP000095094"/>
    </source>
</evidence>
<organism evidence="1 2">
    <name type="scientific">Enterococcus termitis</name>
    <dbReference type="NCBI Taxonomy" id="332950"/>
    <lineage>
        <taxon>Bacteria</taxon>
        <taxon>Bacillati</taxon>
        <taxon>Bacillota</taxon>
        <taxon>Bacilli</taxon>
        <taxon>Lactobacillales</taxon>
        <taxon>Enterococcaceae</taxon>
        <taxon>Enterococcus</taxon>
    </lineage>
</organism>
<proteinExistence type="predicted"/>
<dbReference type="AlphaFoldDB" id="A0A1E5G923"/>
<name>A0A1E5G923_9ENTE</name>
<evidence type="ECO:0000313" key="1">
    <source>
        <dbReference type="EMBL" id="OEG09192.1"/>
    </source>
</evidence>
<dbReference type="Proteomes" id="UP000095094">
    <property type="component" value="Unassembled WGS sequence"/>
</dbReference>
<protein>
    <submittedName>
        <fullName evidence="1">Uncharacterized protein</fullName>
    </submittedName>
</protein>
<gene>
    <name evidence="1" type="ORF">BCR25_11520</name>
</gene>